<dbReference type="Pfam" id="PF19568">
    <property type="entry name" value="Spore_III_AA"/>
    <property type="match status" value="1"/>
</dbReference>
<sequence>MEVRQDILRIFPEAMRGIWRQAAARADHLQEIRIRAGRPVLLYMEGKEYFLTPEGELTQRRGQAVCADRQELEELLSYVCSSSMYAYEEEISRGYLTLPGGHRMGLVGEAVLTEGEKVRNLKYISGMNIRISHEVRGAADGLLPWLYEKERFPNTLILSPPGCGKTTLLRDLVRQISDGNAFAPGKTVGVVDERSEIAGSFHGIAQNDVGMRTDVLDGCPKAEGMMLLLRSMSPEVIAVDELGGEEEIRSVRQALKCGCTVLATMHAGTWQEAAGRLGRMGTGPGGDVSVFERYVLLSGRGASGRRISVLDEEASLLWEEGC</sequence>
<feature type="domain" description="AAA+ ATPase" evidence="3">
    <location>
        <begin position="151"/>
        <end position="296"/>
    </location>
</feature>
<dbReference type="InterPro" id="IPR003593">
    <property type="entry name" value="AAA+_ATPase"/>
</dbReference>
<protein>
    <submittedName>
        <fullName evidence="4">Stage III sporulation protein AA</fullName>
    </submittedName>
</protein>
<gene>
    <name evidence="4" type="primary">spoIIIAA</name>
    <name evidence="4" type="ORF">H9717_13160</name>
</gene>
<dbReference type="EMBL" id="DWYY01000144">
    <property type="protein sequence ID" value="HJA94035.1"/>
    <property type="molecule type" value="Genomic_DNA"/>
</dbReference>
<dbReference type="NCBIfam" id="TIGR02858">
    <property type="entry name" value="spore_III_AA"/>
    <property type="match status" value="1"/>
</dbReference>
<name>A0A9D2L224_9FIRM</name>
<dbReference type="GO" id="GO:0005524">
    <property type="term" value="F:ATP binding"/>
    <property type="evidence" value="ECO:0007669"/>
    <property type="project" value="UniProtKB-KW"/>
</dbReference>
<reference evidence="4" key="1">
    <citation type="journal article" date="2021" name="PeerJ">
        <title>Extensive microbial diversity within the chicken gut microbiome revealed by metagenomics and culture.</title>
        <authorList>
            <person name="Gilroy R."/>
            <person name="Ravi A."/>
            <person name="Getino M."/>
            <person name="Pursley I."/>
            <person name="Horton D.L."/>
            <person name="Alikhan N.F."/>
            <person name="Baker D."/>
            <person name="Gharbi K."/>
            <person name="Hall N."/>
            <person name="Watson M."/>
            <person name="Adriaenssens E.M."/>
            <person name="Foster-Nyarko E."/>
            <person name="Jarju S."/>
            <person name="Secka A."/>
            <person name="Antonio M."/>
            <person name="Oren A."/>
            <person name="Chaudhuri R.R."/>
            <person name="La Ragione R."/>
            <person name="Hildebrand F."/>
            <person name="Pallen M.J."/>
        </authorList>
    </citation>
    <scope>NUCLEOTIDE SEQUENCE</scope>
    <source>
        <strain evidence="4">CHK179-7159</strain>
    </source>
</reference>
<comment type="caution">
    <text evidence="4">The sequence shown here is derived from an EMBL/GenBank/DDBJ whole genome shotgun (WGS) entry which is preliminary data.</text>
</comment>
<dbReference type="InterPro" id="IPR027417">
    <property type="entry name" value="P-loop_NTPase"/>
</dbReference>
<dbReference type="Proteomes" id="UP000886858">
    <property type="component" value="Unassembled WGS sequence"/>
</dbReference>
<evidence type="ECO:0000259" key="3">
    <source>
        <dbReference type="SMART" id="SM00382"/>
    </source>
</evidence>
<dbReference type="SMART" id="SM00382">
    <property type="entry name" value="AAA"/>
    <property type="match status" value="1"/>
</dbReference>
<dbReference type="SUPFAM" id="SSF52540">
    <property type="entry name" value="P-loop containing nucleoside triphosphate hydrolases"/>
    <property type="match status" value="1"/>
</dbReference>
<dbReference type="InterPro" id="IPR014217">
    <property type="entry name" value="Spore_III_AA"/>
</dbReference>
<organism evidence="4 5">
    <name type="scientific">Candidatus Eisenbergiella merdipullorum</name>
    <dbReference type="NCBI Taxonomy" id="2838553"/>
    <lineage>
        <taxon>Bacteria</taxon>
        <taxon>Bacillati</taxon>
        <taxon>Bacillota</taxon>
        <taxon>Clostridia</taxon>
        <taxon>Lachnospirales</taxon>
        <taxon>Lachnospiraceae</taxon>
        <taxon>Eisenbergiella</taxon>
    </lineage>
</organism>
<dbReference type="InterPro" id="IPR045735">
    <property type="entry name" value="Spore_III_AA_AAA+_ATPase"/>
</dbReference>
<dbReference type="Gene3D" id="3.40.50.300">
    <property type="entry name" value="P-loop containing nucleotide triphosphate hydrolases"/>
    <property type="match status" value="1"/>
</dbReference>
<evidence type="ECO:0000313" key="5">
    <source>
        <dbReference type="Proteomes" id="UP000886858"/>
    </source>
</evidence>
<evidence type="ECO:0000256" key="1">
    <source>
        <dbReference type="ARBA" id="ARBA00022741"/>
    </source>
</evidence>
<dbReference type="PANTHER" id="PTHR20953">
    <property type="entry name" value="KINASE-RELATED"/>
    <property type="match status" value="1"/>
</dbReference>
<dbReference type="AlphaFoldDB" id="A0A9D2L224"/>
<keyword evidence="2" id="KW-0067">ATP-binding</keyword>
<evidence type="ECO:0000313" key="4">
    <source>
        <dbReference type="EMBL" id="HJA94035.1"/>
    </source>
</evidence>
<reference evidence="4" key="2">
    <citation type="submission" date="2021-04" db="EMBL/GenBank/DDBJ databases">
        <authorList>
            <person name="Gilroy R."/>
        </authorList>
    </citation>
    <scope>NUCLEOTIDE SEQUENCE</scope>
    <source>
        <strain evidence="4">CHK179-7159</strain>
    </source>
</reference>
<accession>A0A9D2L224</accession>
<keyword evidence="1" id="KW-0547">Nucleotide-binding</keyword>
<proteinExistence type="predicted"/>
<dbReference type="PANTHER" id="PTHR20953:SF3">
    <property type="entry name" value="P-LOOP CONTAINING NUCLEOSIDE TRIPHOSPHATE HYDROLASES SUPERFAMILY PROTEIN"/>
    <property type="match status" value="1"/>
</dbReference>
<evidence type="ECO:0000256" key="2">
    <source>
        <dbReference type="ARBA" id="ARBA00022840"/>
    </source>
</evidence>